<dbReference type="OrthoDB" id="9780552at2"/>
<feature type="transmembrane region" description="Helical" evidence="13">
    <location>
        <begin position="390"/>
        <end position="412"/>
    </location>
</feature>
<comment type="function">
    <text evidence="13">Required for the insertion and/or proper folding and/or complex formation of integral membrane proteins into the membrane. Involved in integration of membrane proteins that insert both dependently and independently of the Sec translocase complex, as well as at least some lipoproteins. Aids folding of multispanning membrane proteins.</text>
</comment>
<feature type="transmembrane region" description="Helical" evidence="13">
    <location>
        <begin position="6"/>
        <end position="25"/>
    </location>
</feature>
<feature type="domain" description="Membrane insertase YidC N-terminal" evidence="16">
    <location>
        <begin position="102"/>
        <end position="381"/>
    </location>
</feature>
<organism evidence="17 18">
    <name type="scientific">Roseospira navarrensis</name>
    <dbReference type="NCBI Taxonomy" id="140058"/>
    <lineage>
        <taxon>Bacteria</taxon>
        <taxon>Pseudomonadati</taxon>
        <taxon>Pseudomonadota</taxon>
        <taxon>Alphaproteobacteria</taxon>
        <taxon>Rhodospirillales</taxon>
        <taxon>Rhodospirillaceae</taxon>
        <taxon>Roseospira</taxon>
    </lineage>
</organism>
<dbReference type="GO" id="GO:0032977">
    <property type="term" value="F:membrane insertase activity"/>
    <property type="evidence" value="ECO:0007669"/>
    <property type="project" value="InterPro"/>
</dbReference>
<dbReference type="NCBIfam" id="NF002353">
    <property type="entry name" value="PRK01318.1-4"/>
    <property type="match status" value="1"/>
</dbReference>
<dbReference type="InterPro" id="IPR028053">
    <property type="entry name" value="Membr_insert_YidC_N"/>
</dbReference>
<evidence type="ECO:0000256" key="3">
    <source>
        <dbReference type="ARBA" id="ARBA00015325"/>
    </source>
</evidence>
<keyword evidence="7 13" id="KW-0653">Protein transport</keyword>
<accession>A0A7X1ZBR5</accession>
<feature type="domain" description="Membrane insertase YidC/Oxa/ALB C-terminal" evidence="15">
    <location>
        <begin position="393"/>
        <end position="590"/>
    </location>
</feature>
<keyword evidence="6 13" id="KW-0812">Transmembrane</keyword>
<dbReference type="InterPro" id="IPR019998">
    <property type="entry name" value="Membr_insert_YidC"/>
</dbReference>
<feature type="compositionally biased region" description="Low complexity" evidence="14">
    <location>
        <begin position="61"/>
        <end position="71"/>
    </location>
</feature>
<evidence type="ECO:0000256" key="7">
    <source>
        <dbReference type="ARBA" id="ARBA00022927"/>
    </source>
</evidence>
<keyword evidence="5 13" id="KW-1003">Cell membrane</keyword>
<dbReference type="PANTHER" id="PTHR12428">
    <property type="entry name" value="OXA1"/>
    <property type="match status" value="1"/>
</dbReference>
<evidence type="ECO:0000256" key="2">
    <source>
        <dbReference type="ARBA" id="ARBA00010527"/>
    </source>
</evidence>
<reference evidence="17 18" key="1">
    <citation type="submission" date="2019-10" db="EMBL/GenBank/DDBJ databases">
        <title>Draft whole-genome sequence of the purple nonsulfur photosynthetic bacterium Roseospira navarrensis DSM 15114.</title>
        <authorList>
            <person name="Kyndt J.A."/>
            <person name="Meyer T.E."/>
        </authorList>
    </citation>
    <scope>NUCLEOTIDE SEQUENCE [LARGE SCALE GENOMIC DNA]</scope>
    <source>
        <strain evidence="17 18">DSM 15114</strain>
    </source>
</reference>
<dbReference type="PANTHER" id="PTHR12428:SF65">
    <property type="entry name" value="CYTOCHROME C OXIDASE ASSEMBLY PROTEIN COX18, MITOCHONDRIAL"/>
    <property type="match status" value="1"/>
</dbReference>
<feature type="transmembrane region" description="Helical" evidence="13">
    <location>
        <begin position="456"/>
        <end position="476"/>
    </location>
</feature>
<feature type="transmembrane region" description="Helical" evidence="13">
    <location>
        <begin position="555"/>
        <end position="576"/>
    </location>
</feature>
<evidence type="ECO:0000256" key="14">
    <source>
        <dbReference type="SAM" id="MobiDB-lite"/>
    </source>
</evidence>
<keyword evidence="9 13" id="KW-0472">Membrane</keyword>
<gene>
    <name evidence="13 17" type="primary">yidC</name>
    <name evidence="17" type="ORF">GHC57_02655</name>
</gene>
<proteinExistence type="inferred from homology"/>
<dbReference type="PRINTS" id="PR01900">
    <property type="entry name" value="YIDCPROTEIN"/>
</dbReference>
<dbReference type="InterPro" id="IPR038221">
    <property type="entry name" value="YidC_periplasmic_sf"/>
</dbReference>
<comment type="similarity">
    <text evidence="2 13">Belongs to the OXA1/ALB3/YidC family. Type 1 subfamily.</text>
</comment>
<dbReference type="InterPro" id="IPR028055">
    <property type="entry name" value="YidC/Oxa/ALB_C"/>
</dbReference>
<dbReference type="Proteomes" id="UP000434582">
    <property type="component" value="Unassembled WGS sequence"/>
</dbReference>
<dbReference type="AlphaFoldDB" id="A0A7X1ZBR5"/>
<dbReference type="GO" id="GO:0015031">
    <property type="term" value="P:protein transport"/>
    <property type="evidence" value="ECO:0007669"/>
    <property type="project" value="UniProtKB-KW"/>
</dbReference>
<evidence type="ECO:0000256" key="10">
    <source>
        <dbReference type="ARBA" id="ARBA00023186"/>
    </source>
</evidence>
<comment type="caution">
    <text evidence="17">The sequence shown here is derived from an EMBL/GenBank/DDBJ whole genome shotgun (WGS) entry which is preliminary data.</text>
</comment>
<comment type="subunit">
    <text evidence="13">Interacts with the Sec translocase complex via SecD. Specifically interacts with transmembrane segments of nascent integral membrane proteins during membrane integration.</text>
</comment>
<keyword evidence="4 13" id="KW-0813">Transport</keyword>
<evidence type="ECO:0000256" key="9">
    <source>
        <dbReference type="ARBA" id="ARBA00023136"/>
    </source>
</evidence>
<dbReference type="InterPro" id="IPR001708">
    <property type="entry name" value="YidC/ALB3/OXA1/COX18"/>
</dbReference>
<evidence type="ECO:0000259" key="15">
    <source>
        <dbReference type="Pfam" id="PF02096"/>
    </source>
</evidence>
<feature type="compositionally biased region" description="Gly residues" evidence="14">
    <location>
        <begin position="51"/>
        <end position="60"/>
    </location>
</feature>
<dbReference type="NCBIfam" id="TIGR03593">
    <property type="entry name" value="yidC_nterm"/>
    <property type="match status" value="1"/>
</dbReference>
<evidence type="ECO:0000256" key="8">
    <source>
        <dbReference type="ARBA" id="ARBA00022989"/>
    </source>
</evidence>
<dbReference type="PRINTS" id="PR00701">
    <property type="entry name" value="60KDINNERMP"/>
</dbReference>
<dbReference type="GO" id="GO:0051205">
    <property type="term" value="P:protein insertion into membrane"/>
    <property type="evidence" value="ECO:0007669"/>
    <property type="project" value="TreeGrafter"/>
</dbReference>
<dbReference type="CDD" id="cd20070">
    <property type="entry name" value="5TM_YidC_Alb3"/>
    <property type="match status" value="1"/>
</dbReference>
<protein>
    <recommendedName>
        <fullName evidence="3 13">Membrane protein insertase YidC</fullName>
    </recommendedName>
    <alternativeName>
        <fullName evidence="12 13">Foldase YidC</fullName>
    </alternativeName>
    <alternativeName>
        <fullName evidence="11 13">Membrane integrase YidC</fullName>
    </alternativeName>
    <alternativeName>
        <fullName evidence="13">Membrane protein YidC</fullName>
    </alternativeName>
</protein>
<name>A0A7X1ZBR5_9PROT</name>
<keyword evidence="10 13" id="KW-0143">Chaperone</keyword>
<evidence type="ECO:0000313" key="18">
    <source>
        <dbReference type="Proteomes" id="UP000434582"/>
    </source>
</evidence>
<evidence type="ECO:0000256" key="4">
    <source>
        <dbReference type="ARBA" id="ARBA00022448"/>
    </source>
</evidence>
<dbReference type="Pfam" id="PF02096">
    <property type="entry name" value="60KD_IMP"/>
    <property type="match status" value="1"/>
</dbReference>
<sequence length="598" mass="66207">MVEQRNLILAVVLSIAVLFGFEMVWRMISPPPPTPVEQTVGEGLTPSGETGDTGGVGAPGAPGTADAGGAVPPAPGMPTVDGAGAAGAMTREEAIAATEGDRVVIDTPLVHGSLRLKGARLDDITLTEYREDLDPDSPPIHLFSPSGAVDPYYAEFGWVAGPGGESLAMPGPDTQWEASSDTLRRGEPVTLTWDNGQGLRFVRTLEIDDAYMFTVTQRVENTGAEAVTLYPYGLVSRTDRPQTTGIWILHEGPLGVFDGTLTEVNYDDFEDEPTQAQTTTGGWIGITDKYWLAALAFDQDAEATTRFSRRMVDGREKFQVDYRLPGRTLEPGSSVQATNHLFAGAKKLQILDKYEDKLGITNFDLAIDFGWFYFMTKPFFYALLWLEDFFGNFGLAILGLTVLIKLAFYPLANKSYTSMTKMKKLQPEMKKLQERFKDDRQRMSQELMMLYKREKASPVSGCLPILVQIPVFFALYKVLFVSIEMRHAPFYGWIEDLSAPDPTNVFTLFGLIPWDAPAFLAVGIWPLIMGGTMFLQQKLNPAPPDPTQAKIMTFLPIMFTFLLAQFPAGLVIYWTWNNLLSMAQQWFIMKRMGVSVNG</sequence>
<dbReference type="RefSeq" id="WP_153340886.1">
    <property type="nucleotide sequence ID" value="NZ_WIVE01000004.1"/>
</dbReference>
<keyword evidence="18" id="KW-1185">Reference proteome</keyword>
<evidence type="ECO:0000256" key="1">
    <source>
        <dbReference type="ARBA" id="ARBA00004429"/>
    </source>
</evidence>
<evidence type="ECO:0000256" key="12">
    <source>
        <dbReference type="ARBA" id="ARBA00033342"/>
    </source>
</evidence>
<evidence type="ECO:0000256" key="13">
    <source>
        <dbReference type="HAMAP-Rule" id="MF_01810"/>
    </source>
</evidence>
<keyword evidence="8 13" id="KW-1133">Transmembrane helix</keyword>
<comment type="subcellular location">
    <subcellularLocation>
        <location evidence="1">Cell inner membrane</location>
        <topology evidence="1">Multi-pass membrane protein</topology>
    </subcellularLocation>
    <subcellularLocation>
        <location evidence="13">Cell membrane</location>
        <topology evidence="13">Multi-pass membrane protein</topology>
    </subcellularLocation>
</comment>
<evidence type="ECO:0000313" key="17">
    <source>
        <dbReference type="EMBL" id="MQX35412.1"/>
    </source>
</evidence>
<dbReference type="Pfam" id="PF14849">
    <property type="entry name" value="YidC_periplas"/>
    <property type="match status" value="1"/>
</dbReference>
<evidence type="ECO:0000256" key="5">
    <source>
        <dbReference type="ARBA" id="ARBA00022475"/>
    </source>
</evidence>
<dbReference type="Gene3D" id="2.70.98.90">
    <property type="match status" value="1"/>
</dbReference>
<dbReference type="InterPro" id="IPR047196">
    <property type="entry name" value="YidC_ALB_C"/>
</dbReference>
<dbReference type="HAMAP" id="MF_01810">
    <property type="entry name" value="YidC_type1"/>
    <property type="match status" value="1"/>
</dbReference>
<dbReference type="GO" id="GO:0005886">
    <property type="term" value="C:plasma membrane"/>
    <property type="evidence" value="ECO:0007669"/>
    <property type="project" value="UniProtKB-SubCell"/>
</dbReference>
<dbReference type="EMBL" id="WIVE01000004">
    <property type="protein sequence ID" value="MQX35412.1"/>
    <property type="molecule type" value="Genomic_DNA"/>
</dbReference>
<feature type="region of interest" description="Disordered" evidence="14">
    <location>
        <begin position="34"/>
        <end position="84"/>
    </location>
</feature>
<feature type="transmembrane region" description="Helical" evidence="13">
    <location>
        <begin position="516"/>
        <end position="535"/>
    </location>
</feature>
<evidence type="ECO:0000256" key="6">
    <source>
        <dbReference type="ARBA" id="ARBA00022692"/>
    </source>
</evidence>
<evidence type="ECO:0000259" key="16">
    <source>
        <dbReference type="Pfam" id="PF14849"/>
    </source>
</evidence>
<evidence type="ECO:0000256" key="11">
    <source>
        <dbReference type="ARBA" id="ARBA00033245"/>
    </source>
</evidence>
<dbReference type="NCBIfam" id="TIGR03592">
    <property type="entry name" value="yidC_oxa1_cterm"/>
    <property type="match status" value="1"/>
</dbReference>
<dbReference type="CDD" id="cd19961">
    <property type="entry name" value="EcYidC-like_peri"/>
    <property type="match status" value="1"/>
</dbReference>